<dbReference type="Proteomes" id="UP000239480">
    <property type="component" value="Unassembled WGS sequence"/>
</dbReference>
<dbReference type="Pfam" id="PF07885">
    <property type="entry name" value="Ion_trans_2"/>
    <property type="match status" value="1"/>
</dbReference>
<feature type="transmembrane region" description="Helical" evidence="1">
    <location>
        <begin position="114"/>
        <end position="137"/>
    </location>
</feature>
<dbReference type="Gene3D" id="1.10.287.70">
    <property type="match status" value="1"/>
</dbReference>
<keyword evidence="1" id="KW-1133">Transmembrane helix</keyword>
<dbReference type="EMBL" id="PVTD01000001">
    <property type="protein sequence ID" value="PRY26933.1"/>
    <property type="molecule type" value="Genomic_DNA"/>
</dbReference>
<protein>
    <submittedName>
        <fullName evidence="3">Ion channel</fullName>
    </submittedName>
</protein>
<evidence type="ECO:0000313" key="3">
    <source>
        <dbReference type="EMBL" id="PRY26933.1"/>
    </source>
</evidence>
<dbReference type="RefSeq" id="WP_106203629.1">
    <property type="nucleotide sequence ID" value="NZ_PVTD01000001.1"/>
</dbReference>
<dbReference type="InterPro" id="IPR013099">
    <property type="entry name" value="K_chnl_dom"/>
</dbReference>
<feature type="transmembrane region" description="Helical" evidence="1">
    <location>
        <begin position="60"/>
        <end position="79"/>
    </location>
</feature>
<reference evidence="3 4" key="1">
    <citation type="submission" date="2018-03" db="EMBL/GenBank/DDBJ databases">
        <title>Genomic Encyclopedia of Archaeal and Bacterial Type Strains, Phase II (KMG-II): from individual species to whole genera.</title>
        <authorList>
            <person name="Goeker M."/>
        </authorList>
    </citation>
    <scope>NUCLEOTIDE SEQUENCE [LARGE SCALE GENOMIC DNA]</scope>
    <source>
        <strain evidence="3 4">DSM 29328</strain>
    </source>
</reference>
<dbReference type="OrthoDB" id="2974133at2"/>
<dbReference type="AlphaFoldDB" id="A0A2T0S0V6"/>
<proteinExistence type="predicted"/>
<dbReference type="PRINTS" id="PR00169">
    <property type="entry name" value="KCHANNEL"/>
</dbReference>
<sequence length="213" mass="23164">MLRDTPEVRWGALLVLLLVAILLEPVFGASRPVELLGLALLQFVVVRALFTSVTDRRGRIAGLALALFWFGATLFAIFVDALHGVVAAVSVLMLAGALYVTFRNLLDREAGDLEALVGAVFGYVLLAMAWAMFFVQIERWQPGAISFPDDAPLWSSSVYYSLVTLTSLGYGDILPVHPLARVMSGLEAVVGVLYIAVMIGSIVGSYRGRRYDK</sequence>
<evidence type="ECO:0000256" key="1">
    <source>
        <dbReference type="SAM" id="Phobius"/>
    </source>
</evidence>
<name>A0A2T0S0V6_9RHOB</name>
<feature type="transmembrane region" description="Helical" evidence="1">
    <location>
        <begin position="188"/>
        <end position="206"/>
    </location>
</feature>
<feature type="transmembrane region" description="Helical" evidence="1">
    <location>
        <begin position="85"/>
        <end position="102"/>
    </location>
</feature>
<accession>A0A2T0S0V6</accession>
<organism evidence="3 4">
    <name type="scientific">Aliiruegeria haliotis</name>
    <dbReference type="NCBI Taxonomy" id="1280846"/>
    <lineage>
        <taxon>Bacteria</taxon>
        <taxon>Pseudomonadati</taxon>
        <taxon>Pseudomonadota</taxon>
        <taxon>Alphaproteobacteria</taxon>
        <taxon>Rhodobacterales</taxon>
        <taxon>Roseobacteraceae</taxon>
        <taxon>Aliiruegeria</taxon>
    </lineage>
</organism>
<gene>
    <name evidence="3" type="ORF">CLV78_1011038</name>
</gene>
<evidence type="ECO:0000313" key="4">
    <source>
        <dbReference type="Proteomes" id="UP000239480"/>
    </source>
</evidence>
<keyword evidence="4" id="KW-1185">Reference proteome</keyword>
<feature type="transmembrane region" description="Helical" evidence="1">
    <location>
        <begin position="38"/>
        <end position="53"/>
    </location>
</feature>
<dbReference type="SUPFAM" id="SSF81324">
    <property type="entry name" value="Voltage-gated potassium channels"/>
    <property type="match status" value="1"/>
</dbReference>
<evidence type="ECO:0000259" key="2">
    <source>
        <dbReference type="Pfam" id="PF07885"/>
    </source>
</evidence>
<comment type="caution">
    <text evidence="3">The sequence shown here is derived from an EMBL/GenBank/DDBJ whole genome shotgun (WGS) entry which is preliminary data.</text>
</comment>
<feature type="domain" description="Potassium channel" evidence="2">
    <location>
        <begin position="128"/>
        <end position="202"/>
    </location>
</feature>
<keyword evidence="1" id="KW-0812">Transmembrane</keyword>
<keyword evidence="1" id="KW-0472">Membrane</keyword>